<protein>
    <submittedName>
        <fullName evidence="2">Uncharacterized protein</fullName>
    </submittedName>
</protein>
<keyword evidence="3" id="KW-1185">Reference proteome</keyword>
<comment type="caution">
    <text evidence="2">The sequence shown here is derived from an EMBL/GenBank/DDBJ whole genome shotgun (WGS) entry which is preliminary data.</text>
</comment>
<name>A0ABS1CMB7_9GAMM</name>
<accession>A0ABS1CMB7</accession>
<organism evidence="2 3">
    <name type="scientific">Thiohalocapsa halophila</name>
    <dbReference type="NCBI Taxonomy" id="69359"/>
    <lineage>
        <taxon>Bacteria</taxon>
        <taxon>Pseudomonadati</taxon>
        <taxon>Pseudomonadota</taxon>
        <taxon>Gammaproteobacteria</taxon>
        <taxon>Chromatiales</taxon>
        <taxon>Chromatiaceae</taxon>
        <taxon>Thiohalocapsa</taxon>
    </lineage>
</organism>
<feature type="compositionally biased region" description="Basic and acidic residues" evidence="1">
    <location>
        <begin position="1"/>
        <end position="18"/>
    </location>
</feature>
<proteinExistence type="predicted"/>
<gene>
    <name evidence="2" type="ORF">CKO31_19190</name>
</gene>
<dbReference type="RefSeq" id="WP_200240652.1">
    <property type="nucleotide sequence ID" value="NZ_NRRV01000059.1"/>
</dbReference>
<feature type="region of interest" description="Disordered" evidence="1">
    <location>
        <begin position="1"/>
        <end position="21"/>
    </location>
</feature>
<reference evidence="2 3" key="1">
    <citation type="journal article" date="2020" name="Microorganisms">
        <title>Osmotic Adaptation and Compatible Solute Biosynthesis of Phototrophic Bacteria as Revealed from Genome Analyses.</title>
        <authorList>
            <person name="Imhoff J.F."/>
            <person name="Rahn T."/>
            <person name="Kunzel S."/>
            <person name="Keller A."/>
            <person name="Neulinger S.C."/>
        </authorList>
    </citation>
    <scope>NUCLEOTIDE SEQUENCE [LARGE SCALE GENOMIC DNA]</scope>
    <source>
        <strain evidence="2 3">DSM 6210</strain>
    </source>
</reference>
<sequence>MAHAEIHSPDHTRTDTLMRTETVPPNAWPDACADFSRTHHGWLVQVLTLPTTAVADGDRTSAKEIAADLPLAEVAAVAADPLPNIDIRVGDQRRRTVQRVERPKSLKIEKDPDGAVMGLRIDDSDGVTTLVHFRTVMPTERLDGLAASEH</sequence>
<evidence type="ECO:0000256" key="1">
    <source>
        <dbReference type="SAM" id="MobiDB-lite"/>
    </source>
</evidence>
<dbReference type="Proteomes" id="UP000748752">
    <property type="component" value="Unassembled WGS sequence"/>
</dbReference>
<evidence type="ECO:0000313" key="3">
    <source>
        <dbReference type="Proteomes" id="UP000748752"/>
    </source>
</evidence>
<evidence type="ECO:0000313" key="2">
    <source>
        <dbReference type="EMBL" id="MBK1632833.1"/>
    </source>
</evidence>
<dbReference type="EMBL" id="NRRV01000059">
    <property type="protein sequence ID" value="MBK1632833.1"/>
    <property type="molecule type" value="Genomic_DNA"/>
</dbReference>